<dbReference type="Pfam" id="PF03259">
    <property type="entry name" value="Robl_LC7"/>
    <property type="match status" value="1"/>
</dbReference>
<protein>
    <submittedName>
        <fullName evidence="3">Putative roadblock-type dynein light chain</fullName>
    </submittedName>
</protein>
<dbReference type="AlphaFoldDB" id="A0A5J4UYX9"/>
<comment type="caution">
    <text evidence="3">The sequence shown here is derived from an EMBL/GenBank/DDBJ whole genome shotgun (WGS) entry which is preliminary data.</text>
</comment>
<sequence length="165" mass="19128">MRPEIIKYLKGMTTYSPQNAGRALAYLSKNAINRTEIEKNNFVIPQYEEDEMYIEIDDELEKRQREWSSVSEVEDTVKRICNHKGVTGCMIFNNQGIIIRTSIEQKLTIHYAALVTQLCHSTKSTIKKLDDTDDLAFIRLRTNKNEILIAPDKDYILVVLQNPTF</sequence>
<name>A0A5J4UYX9_9EUKA</name>
<dbReference type="EMBL" id="SNRW01011122">
    <property type="protein sequence ID" value="KAA6375587.1"/>
    <property type="molecule type" value="Genomic_DNA"/>
</dbReference>
<accession>A0A5J4UYX9</accession>
<proteinExistence type="inferred from homology"/>
<evidence type="ECO:0000313" key="4">
    <source>
        <dbReference type="Proteomes" id="UP000324800"/>
    </source>
</evidence>
<gene>
    <name evidence="3" type="ORF">EZS28_028885</name>
</gene>
<reference evidence="3 4" key="1">
    <citation type="submission" date="2019-03" db="EMBL/GenBank/DDBJ databases">
        <title>Single cell metagenomics reveals metabolic interactions within the superorganism composed of flagellate Streblomastix strix and complex community of Bacteroidetes bacteria on its surface.</title>
        <authorList>
            <person name="Treitli S.C."/>
            <person name="Kolisko M."/>
            <person name="Husnik F."/>
            <person name="Keeling P."/>
            <person name="Hampl V."/>
        </authorList>
    </citation>
    <scope>NUCLEOTIDE SEQUENCE [LARGE SCALE GENOMIC DNA]</scope>
    <source>
        <strain evidence="3">ST1C</strain>
    </source>
</reference>
<organism evidence="3 4">
    <name type="scientific">Streblomastix strix</name>
    <dbReference type="NCBI Taxonomy" id="222440"/>
    <lineage>
        <taxon>Eukaryota</taxon>
        <taxon>Metamonada</taxon>
        <taxon>Preaxostyla</taxon>
        <taxon>Oxymonadida</taxon>
        <taxon>Streblomastigidae</taxon>
        <taxon>Streblomastix</taxon>
    </lineage>
</organism>
<evidence type="ECO:0000313" key="3">
    <source>
        <dbReference type="EMBL" id="KAA6375587.1"/>
    </source>
</evidence>
<dbReference type="Gene3D" id="3.30.450.30">
    <property type="entry name" value="Dynein light chain 2a, cytoplasmic"/>
    <property type="match status" value="1"/>
</dbReference>
<dbReference type="Proteomes" id="UP000324800">
    <property type="component" value="Unassembled WGS sequence"/>
</dbReference>
<dbReference type="PANTHER" id="PTHR10779">
    <property type="entry name" value="DYNEIN LIGHT CHAIN ROADBLOCK"/>
    <property type="match status" value="1"/>
</dbReference>
<evidence type="ECO:0000259" key="2">
    <source>
        <dbReference type="SMART" id="SM00960"/>
    </source>
</evidence>
<evidence type="ECO:0000256" key="1">
    <source>
        <dbReference type="ARBA" id="ARBA00007191"/>
    </source>
</evidence>
<dbReference type="SMART" id="SM00960">
    <property type="entry name" value="Robl_LC7"/>
    <property type="match status" value="1"/>
</dbReference>
<dbReference type="FunFam" id="3.30.450.30:FF:000009">
    <property type="entry name" value="Dynein light chain roadblock"/>
    <property type="match status" value="1"/>
</dbReference>
<dbReference type="InterPro" id="IPR004942">
    <property type="entry name" value="Roadblock/LAMTOR2_dom"/>
</dbReference>
<feature type="domain" description="Roadblock/LAMTOR2" evidence="2">
    <location>
        <begin position="73"/>
        <end position="161"/>
    </location>
</feature>
<dbReference type="OrthoDB" id="9985637at2759"/>
<comment type="similarity">
    <text evidence="1">Belongs to the GAMAD family.</text>
</comment>
<dbReference type="SUPFAM" id="SSF103196">
    <property type="entry name" value="Roadblock/LC7 domain"/>
    <property type="match status" value="1"/>
</dbReference>